<dbReference type="GO" id="GO:0005085">
    <property type="term" value="F:guanyl-nucleotide exchange factor activity"/>
    <property type="evidence" value="ECO:0007669"/>
    <property type="project" value="InterPro"/>
</dbReference>
<evidence type="ECO:0000259" key="3">
    <source>
        <dbReference type="PROSITE" id="PS50003"/>
    </source>
</evidence>
<feature type="region of interest" description="Disordered" evidence="2">
    <location>
        <begin position="1"/>
        <end position="120"/>
    </location>
</feature>
<feature type="compositionally biased region" description="Polar residues" evidence="2">
    <location>
        <begin position="201"/>
        <end position="216"/>
    </location>
</feature>
<dbReference type="InterPro" id="IPR011993">
    <property type="entry name" value="PH-like_dom_sf"/>
</dbReference>
<dbReference type="SMART" id="SM00233">
    <property type="entry name" value="PH"/>
    <property type="match status" value="1"/>
</dbReference>
<feature type="compositionally biased region" description="Basic and acidic residues" evidence="2">
    <location>
        <begin position="1015"/>
        <end position="1024"/>
    </location>
</feature>
<organism evidence="5 6">
    <name type="scientific">Aplosporella prunicola CBS 121167</name>
    <dbReference type="NCBI Taxonomy" id="1176127"/>
    <lineage>
        <taxon>Eukaryota</taxon>
        <taxon>Fungi</taxon>
        <taxon>Dikarya</taxon>
        <taxon>Ascomycota</taxon>
        <taxon>Pezizomycotina</taxon>
        <taxon>Dothideomycetes</taxon>
        <taxon>Dothideomycetes incertae sedis</taxon>
        <taxon>Botryosphaeriales</taxon>
        <taxon>Aplosporellaceae</taxon>
        <taxon>Aplosporella</taxon>
    </lineage>
</organism>
<protein>
    <recommendedName>
        <fullName evidence="7">SEC7 domain-containing protein</fullName>
    </recommendedName>
</protein>
<dbReference type="InterPro" id="IPR000904">
    <property type="entry name" value="Sec7_dom"/>
</dbReference>
<dbReference type="PANTHER" id="PTHR10663">
    <property type="entry name" value="GUANYL-NUCLEOTIDE EXCHANGE FACTOR"/>
    <property type="match status" value="1"/>
</dbReference>
<dbReference type="Proteomes" id="UP000799438">
    <property type="component" value="Unassembled WGS sequence"/>
</dbReference>
<feature type="compositionally biased region" description="Polar residues" evidence="2">
    <location>
        <begin position="1348"/>
        <end position="1364"/>
    </location>
</feature>
<evidence type="ECO:0000313" key="5">
    <source>
        <dbReference type="EMBL" id="KAF2144191.1"/>
    </source>
</evidence>
<feature type="compositionally biased region" description="Low complexity" evidence="2">
    <location>
        <begin position="1026"/>
        <end position="1054"/>
    </location>
</feature>
<dbReference type="InterPro" id="IPR023394">
    <property type="entry name" value="Sec7_C_sf"/>
</dbReference>
<feature type="region of interest" description="Disordered" evidence="2">
    <location>
        <begin position="162"/>
        <end position="334"/>
    </location>
</feature>
<feature type="compositionally biased region" description="Basic and acidic residues" evidence="2">
    <location>
        <begin position="9"/>
        <end position="20"/>
    </location>
</feature>
<dbReference type="SMART" id="SM00222">
    <property type="entry name" value="Sec7"/>
    <property type="match status" value="1"/>
</dbReference>
<dbReference type="EMBL" id="ML995480">
    <property type="protein sequence ID" value="KAF2144191.1"/>
    <property type="molecule type" value="Genomic_DNA"/>
</dbReference>
<feature type="compositionally biased region" description="Polar residues" evidence="2">
    <location>
        <begin position="443"/>
        <end position="455"/>
    </location>
</feature>
<dbReference type="CDD" id="cd00171">
    <property type="entry name" value="Sec7"/>
    <property type="match status" value="1"/>
</dbReference>
<dbReference type="PANTHER" id="PTHR10663:SF405">
    <property type="entry name" value="ARF GUANINE NUCLEOTIDE EXCHANGE FACTOR SYT1"/>
    <property type="match status" value="1"/>
</dbReference>
<feature type="compositionally biased region" description="Low complexity" evidence="2">
    <location>
        <begin position="283"/>
        <end position="298"/>
    </location>
</feature>
<dbReference type="Gene3D" id="2.30.29.30">
    <property type="entry name" value="Pleckstrin-homology domain (PH domain)/Phosphotyrosine-binding domain (PTB)"/>
    <property type="match status" value="1"/>
</dbReference>
<dbReference type="RefSeq" id="XP_033399903.1">
    <property type="nucleotide sequence ID" value="XM_033536612.1"/>
</dbReference>
<feature type="compositionally biased region" description="Low complexity" evidence="2">
    <location>
        <begin position="403"/>
        <end position="413"/>
    </location>
</feature>
<sequence length="1410" mass="154949">MPLRALRPGRSDKDLKRRSTLDPANLFRRGEQAPHGIRSAENLAPDRGIRSSDGLRPQTQQSHPVWLVDTEPPPSPPVQEHNTMTRRFSKLRSRHASDPQLSAKAREQAAADAAAAAPPVPTMPAAPAIIMTAPTMESPTQNPPTKKKNKFPTLTKRRLSFEPTAEESIPRKSTEKKHFGSNGRKTIFGGLEHLQDEPGRLSTSSARDLPTMTGSEANHALRPVGGRLSDGSSRSIESTGEHRKPVLNTSHSTFFRLSRKNKEQNRKSLFPLPVKIPAPPEFPDTAPATPRASTSAVSVPSPHQSPDGTYSPPLTAIHRSNTDGSAHPDQSPTHSALASVVNVNGAPLIRNDSTTSAHSARSTPSLAPPVRLGRRGRSSTVGSVEGRIDDGPPPTPPQYGRHSTSTTGRTSFSNLFGLGNRFRQNSEPQSPRHGSPGQGMTSGRGSHSTSMNISRETLAVPPREEGEPPGRYLERLEEIMPRSTIAAVVAKSGDEFSLAVLRSYMRRFMFFGDPIDMALRKLLMEVELPRETQQIDRVLQGFADRYHECNPGIFVSPEEAYFIAFSIVLLNSDFFNPNNKRKMQKPDYIKNCNGTSASEVNEDVLATIYENIVYTQFIHIDDEMDLRNIATRGKKKKIIKNAVQDPARRAQKEPIDPYTLIFENKLDALRPPIKEVMQFEDPYCYRGTAQSLDMRSLHDTFAKYGVIQIVSARSRPEAFMSPTTIENPNDAQAGVVEMPVTKVGILWRKDTKKKAARSPWQEWGVVLTRSSLYFFKSPTWARNLMHQHENRNTSSGAPVIFKPAVEDFKSDHTVPMDLCVAAMDASYRKHKYAFVIFAKGGAEEVFLADNEPDMNDWLAKINYTAAFETAGIRPRGLTGGNYEGQRNRGIRRLESSQSSKSIQGPTGEVTIQSGKIDNHLAQQIASARRDNIQRKVEEADERLGNAVKQLDSRLRDARHLQVMAPIQPRTREHVMHAAGRMAARLKWVRIDICRMKCHRDILIMDLDEEKRAAGESQLRNKEIADSATPATSSPAPTAPPSRSSRLGSLVRLNSKASSATARPQTSPNPPPPEIVPPREPEQEKDDDVFSTPENSPQSSPGHPPTDWVIPPMSFSPLSEPRHSLIMSKVENPDHRPSVSTTGDQEGSEVGSKHRSGSISDADHSHPRNQSTTSMNLDGRPSTPENGEQNPAGSPDSRAKMRRSMHRTLRDPHTSGGHRRSGKGKESSSTIMSEDTADKGPEVLPRAHGSFTVHGKKASVITFGSEWQDLSAEERLKLRKQALEDGKRLEIPTAHEDDRSVNGTEGAPSISTASESAHTITSKPMVEKEGGVGLKPAPLDQRWNHLSAPGQQQSTNAASSINTRPSVEDLSPTTKEFPKEAKDGDAKDEEEGQAGGPDPAIISTQPQAVGA</sequence>
<evidence type="ECO:0008006" key="7">
    <source>
        <dbReference type="Google" id="ProtNLM"/>
    </source>
</evidence>
<feature type="compositionally biased region" description="Polar residues" evidence="2">
    <location>
        <begin position="1055"/>
        <end position="1065"/>
    </location>
</feature>
<dbReference type="PROSITE" id="PS50003">
    <property type="entry name" value="PH_DOMAIN"/>
    <property type="match status" value="1"/>
</dbReference>
<feature type="compositionally biased region" description="Polar residues" evidence="2">
    <location>
        <begin position="1308"/>
        <end position="1321"/>
    </location>
</feature>
<evidence type="ECO:0000256" key="2">
    <source>
        <dbReference type="SAM" id="MobiDB-lite"/>
    </source>
</evidence>
<feature type="compositionally biased region" description="Basic and acidic residues" evidence="2">
    <location>
        <begin position="168"/>
        <end position="178"/>
    </location>
</feature>
<evidence type="ECO:0000259" key="4">
    <source>
        <dbReference type="PROSITE" id="PS50190"/>
    </source>
</evidence>
<feature type="compositionally biased region" description="Polar residues" evidence="2">
    <location>
        <begin position="318"/>
        <end position="334"/>
    </location>
</feature>
<feature type="compositionally biased region" description="Basic and acidic residues" evidence="2">
    <location>
        <begin position="1282"/>
        <end position="1299"/>
    </location>
</feature>
<dbReference type="Gene3D" id="1.10.1000.11">
    <property type="entry name" value="Arf Nucleotide-binding Site Opener,domain 2"/>
    <property type="match status" value="1"/>
</dbReference>
<name>A0A6A6BNQ5_9PEZI</name>
<dbReference type="Pfam" id="PF01369">
    <property type="entry name" value="Sec7"/>
    <property type="match status" value="1"/>
</dbReference>
<dbReference type="InterPro" id="IPR001849">
    <property type="entry name" value="PH_domain"/>
</dbReference>
<feature type="region of interest" description="Disordered" evidence="2">
    <location>
        <begin position="1282"/>
        <end position="1410"/>
    </location>
</feature>
<feature type="compositionally biased region" description="Basic and acidic residues" evidence="2">
    <location>
        <begin position="1375"/>
        <end position="1384"/>
    </location>
</feature>
<dbReference type="OrthoDB" id="430364at2759"/>
<feature type="compositionally biased region" description="Polar residues" evidence="2">
    <location>
        <begin position="1182"/>
        <end position="1191"/>
    </location>
</feature>
<feature type="compositionally biased region" description="Polar residues" evidence="2">
    <location>
        <begin position="1091"/>
        <end position="1100"/>
    </location>
</feature>
<proteinExistence type="predicted"/>
<feature type="compositionally biased region" description="Polar residues" evidence="2">
    <location>
        <begin position="1401"/>
        <end position="1410"/>
    </location>
</feature>
<gene>
    <name evidence="5" type="ORF">K452DRAFT_223356</name>
</gene>
<accession>A0A6A6BNQ5</accession>
<dbReference type="InterPro" id="IPR035999">
    <property type="entry name" value="Sec7_dom_sf"/>
</dbReference>
<keyword evidence="6" id="KW-1185">Reference proteome</keyword>
<reference evidence="5" key="1">
    <citation type="journal article" date="2020" name="Stud. Mycol.">
        <title>101 Dothideomycetes genomes: a test case for predicting lifestyles and emergence of pathogens.</title>
        <authorList>
            <person name="Haridas S."/>
            <person name="Albert R."/>
            <person name="Binder M."/>
            <person name="Bloem J."/>
            <person name="Labutti K."/>
            <person name="Salamov A."/>
            <person name="Andreopoulos B."/>
            <person name="Baker S."/>
            <person name="Barry K."/>
            <person name="Bills G."/>
            <person name="Bluhm B."/>
            <person name="Cannon C."/>
            <person name="Castanera R."/>
            <person name="Culley D."/>
            <person name="Daum C."/>
            <person name="Ezra D."/>
            <person name="Gonzalez J."/>
            <person name="Henrissat B."/>
            <person name="Kuo A."/>
            <person name="Liang C."/>
            <person name="Lipzen A."/>
            <person name="Lutzoni F."/>
            <person name="Magnuson J."/>
            <person name="Mondo S."/>
            <person name="Nolan M."/>
            <person name="Ohm R."/>
            <person name="Pangilinan J."/>
            <person name="Park H.-J."/>
            <person name="Ramirez L."/>
            <person name="Alfaro M."/>
            <person name="Sun H."/>
            <person name="Tritt A."/>
            <person name="Yoshinaga Y."/>
            <person name="Zwiers L.-H."/>
            <person name="Turgeon B."/>
            <person name="Goodwin S."/>
            <person name="Spatafora J."/>
            <person name="Crous P."/>
            <person name="Grigoriev I."/>
        </authorList>
    </citation>
    <scope>NUCLEOTIDE SEQUENCE</scope>
    <source>
        <strain evidence="5">CBS 121167</strain>
    </source>
</reference>
<feature type="coiled-coil region" evidence="1">
    <location>
        <begin position="922"/>
        <end position="949"/>
    </location>
</feature>
<feature type="region of interest" description="Disordered" evidence="2">
    <location>
        <begin position="1015"/>
        <end position="1249"/>
    </location>
</feature>
<dbReference type="SUPFAM" id="SSF50729">
    <property type="entry name" value="PH domain-like"/>
    <property type="match status" value="1"/>
</dbReference>
<feature type="compositionally biased region" description="Polar residues" evidence="2">
    <location>
        <begin position="351"/>
        <end position="365"/>
    </location>
</feature>
<evidence type="ECO:0000313" key="6">
    <source>
        <dbReference type="Proteomes" id="UP000799438"/>
    </source>
</evidence>
<dbReference type="SUPFAM" id="SSF48425">
    <property type="entry name" value="Sec7 domain"/>
    <property type="match status" value="1"/>
</dbReference>
<dbReference type="Pfam" id="PF00169">
    <property type="entry name" value="PH"/>
    <property type="match status" value="1"/>
</dbReference>
<feature type="compositionally biased region" description="Pro residues" evidence="2">
    <location>
        <begin position="1066"/>
        <end position="1075"/>
    </location>
</feature>
<dbReference type="PROSITE" id="PS50190">
    <property type="entry name" value="SEC7"/>
    <property type="match status" value="1"/>
</dbReference>
<feature type="domain" description="PH" evidence="3">
    <location>
        <begin position="739"/>
        <end position="866"/>
    </location>
</feature>
<evidence type="ECO:0000256" key="1">
    <source>
        <dbReference type="SAM" id="Coils"/>
    </source>
</evidence>
<feature type="region of interest" description="Disordered" evidence="2">
    <location>
        <begin position="348"/>
        <end position="468"/>
    </location>
</feature>
<keyword evidence="1" id="KW-0175">Coiled coil</keyword>
<dbReference type="GO" id="GO:0032012">
    <property type="term" value="P:regulation of ARF protein signal transduction"/>
    <property type="evidence" value="ECO:0007669"/>
    <property type="project" value="InterPro"/>
</dbReference>
<dbReference type="GeneID" id="54294108"/>
<feature type="domain" description="SEC7" evidence="4">
    <location>
        <begin position="436"/>
        <end position="615"/>
    </location>
</feature>